<feature type="signal peptide" evidence="8">
    <location>
        <begin position="1"/>
        <end position="28"/>
    </location>
</feature>
<keyword evidence="4" id="KW-0378">Hydrolase</keyword>
<dbReference type="InterPro" id="IPR015883">
    <property type="entry name" value="Glyco_hydro_20_cat"/>
</dbReference>
<sequence>MRKRLSLSALLGAAVLAVSTVASTGAAAAAPEEAAAPSNHGGTQLTDVLPAPVEVKPDERSRFWLTPLSRIRTQPGSKEAKQVGDYLAGLLRPATGYPLKVSSAPSWAPGISLLLGGADPRIGDQGYQLDSNLAGVTIRANSAAGLFNGAQSLRQLFGTKIEADTPQRTAWSVPGGRIVDYPRFGYRGAFLDLARHFHTPDEIRAYIDHVAQYKINYLHLHLTDDQGWRIQIDSWPKLTTVGGGPGTGVDGVGAGYLTKADYAALNKYAAERQITIVPEIDMPGHTNAAQSTYAELNCDGIAPPPRTDIEVGYSSLCIDSELTYKFVEDVIREVAAMTPGPYIHIGGDEAHATTDEDFKKFMERVIPMAAKYGKKPFGWHEIAKANSPATTTPQYWWSTPDGDAAVAEAVKRGSKVLVSPANKAYLDMKYDENTKLGLKWAGYIEAKTAYDWDPGTFVPGVPESSVLGVEAPLWSETLRNINDIEFMAFPRLTAIAELGWSPRAKHNWENYRDRVAKQGPRWTLQGIDFYRSPQIEWK</sequence>
<organism evidence="11 12">
    <name type="scientific">Amycolatopsis albispora</name>
    <dbReference type="NCBI Taxonomy" id="1804986"/>
    <lineage>
        <taxon>Bacteria</taxon>
        <taxon>Bacillati</taxon>
        <taxon>Actinomycetota</taxon>
        <taxon>Actinomycetes</taxon>
        <taxon>Pseudonocardiales</taxon>
        <taxon>Pseudonocardiaceae</taxon>
        <taxon>Amycolatopsis</taxon>
    </lineage>
</organism>
<evidence type="ECO:0000313" key="11">
    <source>
        <dbReference type="EMBL" id="AXB45214.1"/>
    </source>
</evidence>
<reference evidence="11 12" key="1">
    <citation type="submission" date="2016-04" db="EMBL/GenBank/DDBJ databases">
        <title>Complete genome sequence and analysis of deep-sea sediment isolate, Amycolatopsis sp. WP1.</title>
        <authorList>
            <person name="Wang H."/>
            <person name="Chen S."/>
            <person name="Wu Q."/>
        </authorList>
    </citation>
    <scope>NUCLEOTIDE SEQUENCE [LARGE SCALE GENOMIC DNA]</scope>
    <source>
        <strain evidence="11 12">WP1</strain>
    </source>
</reference>
<comment type="similarity">
    <text evidence="2">Belongs to the glycosyl hydrolase 20 family.</text>
</comment>
<accession>A0A344LAZ0</accession>
<feature type="chain" id="PRO_5038995996" description="beta-N-acetylhexosaminidase" evidence="8">
    <location>
        <begin position="29"/>
        <end position="538"/>
    </location>
</feature>
<keyword evidence="8" id="KW-0732">Signal</keyword>
<dbReference type="CDD" id="cd06568">
    <property type="entry name" value="GH20_SpHex_like"/>
    <property type="match status" value="1"/>
</dbReference>
<dbReference type="Gene3D" id="3.30.379.10">
    <property type="entry name" value="Chitobiase/beta-hexosaminidase domain 2-like"/>
    <property type="match status" value="1"/>
</dbReference>
<dbReference type="Proteomes" id="UP000250434">
    <property type="component" value="Chromosome"/>
</dbReference>
<dbReference type="SUPFAM" id="SSF51445">
    <property type="entry name" value="(Trans)glycosidases"/>
    <property type="match status" value="1"/>
</dbReference>
<dbReference type="GO" id="GO:0016020">
    <property type="term" value="C:membrane"/>
    <property type="evidence" value="ECO:0007669"/>
    <property type="project" value="TreeGrafter"/>
</dbReference>
<dbReference type="InterPro" id="IPR029018">
    <property type="entry name" value="Hex-like_dom2"/>
</dbReference>
<feature type="domain" description="Beta-hexosaminidase bacterial type N-terminal" evidence="10">
    <location>
        <begin position="47"/>
        <end position="181"/>
    </location>
</feature>
<evidence type="ECO:0000256" key="1">
    <source>
        <dbReference type="ARBA" id="ARBA00001231"/>
    </source>
</evidence>
<dbReference type="InterPro" id="IPR015882">
    <property type="entry name" value="HEX_bac_N"/>
</dbReference>
<dbReference type="GO" id="GO:0004563">
    <property type="term" value="F:beta-N-acetylhexosaminidase activity"/>
    <property type="evidence" value="ECO:0007669"/>
    <property type="project" value="UniProtKB-EC"/>
</dbReference>
<evidence type="ECO:0000256" key="2">
    <source>
        <dbReference type="ARBA" id="ARBA00006285"/>
    </source>
</evidence>
<dbReference type="Gene3D" id="3.20.20.80">
    <property type="entry name" value="Glycosidases"/>
    <property type="match status" value="1"/>
</dbReference>
<gene>
    <name evidence="11" type="ORF">A4R43_24165</name>
</gene>
<dbReference type="Pfam" id="PF02838">
    <property type="entry name" value="Glyco_hydro_20b"/>
    <property type="match status" value="1"/>
</dbReference>
<dbReference type="SUPFAM" id="SSF55545">
    <property type="entry name" value="beta-N-acetylhexosaminidase-like domain"/>
    <property type="match status" value="1"/>
</dbReference>
<name>A0A344LAZ0_9PSEU</name>
<dbReference type="EMBL" id="CP015163">
    <property type="protein sequence ID" value="AXB45214.1"/>
    <property type="molecule type" value="Genomic_DNA"/>
</dbReference>
<protein>
    <recommendedName>
        <fullName evidence="3">beta-N-acetylhexosaminidase</fullName>
        <ecNumber evidence="3">3.2.1.52</ecNumber>
    </recommendedName>
</protein>
<dbReference type="PANTHER" id="PTHR22600">
    <property type="entry name" value="BETA-HEXOSAMINIDASE"/>
    <property type="match status" value="1"/>
</dbReference>
<evidence type="ECO:0000256" key="8">
    <source>
        <dbReference type="SAM" id="SignalP"/>
    </source>
</evidence>
<dbReference type="OrthoDB" id="9763537at2"/>
<dbReference type="RefSeq" id="WP_113694469.1">
    <property type="nucleotide sequence ID" value="NZ_CP015163.1"/>
</dbReference>
<comment type="catalytic activity">
    <reaction evidence="1">
        <text>Hydrolysis of terminal non-reducing N-acetyl-D-hexosamine residues in N-acetyl-beta-D-hexosaminides.</text>
        <dbReference type="EC" id="3.2.1.52"/>
    </reaction>
</comment>
<feature type="domain" description="Glycoside hydrolase family 20 catalytic" evidence="9">
    <location>
        <begin position="184"/>
        <end position="352"/>
    </location>
</feature>
<evidence type="ECO:0000256" key="3">
    <source>
        <dbReference type="ARBA" id="ARBA00012663"/>
    </source>
</evidence>
<evidence type="ECO:0000259" key="9">
    <source>
        <dbReference type="Pfam" id="PF00728"/>
    </source>
</evidence>
<dbReference type="PRINTS" id="PR00738">
    <property type="entry name" value="GLHYDRLASE20"/>
</dbReference>
<dbReference type="PANTHER" id="PTHR22600:SF57">
    <property type="entry name" value="BETA-N-ACETYLHEXOSAMINIDASE"/>
    <property type="match status" value="1"/>
</dbReference>
<evidence type="ECO:0000259" key="10">
    <source>
        <dbReference type="Pfam" id="PF02838"/>
    </source>
</evidence>
<dbReference type="InterPro" id="IPR017853">
    <property type="entry name" value="GH"/>
</dbReference>
<dbReference type="KEGG" id="aab:A4R43_24165"/>
<keyword evidence="5" id="KW-0326">Glycosidase</keyword>
<feature type="active site" description="Proton donor" evidence="6">
    <location>
        <position position="349"/>
    </location>
</feature>
<evidence type="ECO:0000256" key="6">
    <source>
        <dbReference type="PIRSR" id="PIRSR625705-1"/>
    </source>
</evidence>
<dbReference type="GO" id="GO:0030203">
    <property type="term" value="P:glycosaminoglycan metabolic process"/>
    <property type="evidence" value="ECO:0007669"/>
    <property type="project" value="TreeGrafter"/>
</dbReference>
<evidence type="ECO:0000256" key="4">
    <source>
        <dbReference type="ARBA" id="ARBA00022801"/>
    </source>
</evidence>
<feature type="domain" description="Glycoside hydrolase family 20 catalytic" evidence="9">
    <location>
        <begin position="354"/>
        <end position="502"/>
    </location>
</feature>
<evidence type="ECO:0000256" key="7">
    <source>
        <dbReference type="SAM" id="MobiDB-lite"/>
    </source>
</evidence>
<dbReference type="GO" id="GO:0005975">
    <property type="term" value="P:carbohydrate metabolic process"/>
    <property type="evidence" value="ECO:0007669"/>
    <property type="project" value="InterPro"/>
</dbReference>
<evidence type="ECO:0000256" key="5">
    <source>
        <dbReference type="ARBA" id="ARBA00023295"/>
    </source>
</evidence>
<evidence type="ECO:0000313" key="12">
    <source>
        <dbReference type="Proteomes" id="UP000250434"/>
    </source>
</evidence>
<dbReference type="Pfam" id="PF00728">
    <property type="entry name" value="Glyco_hydro_20"/>
    <property type="match status" value="2"/>
</dbReference>
<dbReference type="EC" id="3.2.1.52" evidence="3"/>
<dbReference type="AlphaFoldDB" id="A0A344LAZ0"/>
<feature type="region of interest" description="Disordered" evidence="7">
    <location>
        <begin position="32"/>
        <end position="52"/>
    </location>
</feature>
<proteinExistence type="inferred from homology"/>
<keyword evidence="12" id="KW-1185">Reference proteome</keyword>
<dbReference type="InterPro" id="IPR025705">
    <property type="entry name" value="Beta_hexosaminidase_sua/sub"/>
</dbReference>